<keyword evidence="4" id="KW-0574">Periplasm</keyword>
<dbReference type="Gene3D" id="2.50.20.10">
    <property type="entry name" value="Lipoprotein localisation LolA/LolB/LppX"/>
    <property type="match status" value="1"/>
</dbReference>
<keyword evidence="3 5" id="KW-0732">Signal</keyword>
<evidence type="ECO:0000256" key="3">
    <source>
        <dbReference type="ARBA" id="ARBA00022729"/>
    </source>
</evidence>
<evidence type="ECO:0000256" key="2">
    <source>
        <dbReference type="ARBA" id="ARBA00008150"/>
    </source>
</evidence>
<dbReference type="PANTHER" id="PTHR38782:SF1">
    <property type="entry name" value="SIGMA-E FACTOR REGULATORY PROTEIN RSEB"/>
    <property type="match status" value="1"/>
</dbReference>
<dbReference type="PANTHER" id="PTHR38782">
    <property type="match status" value="1"/>
</dbReference>
<evidence type="ECO:0000256" key="1">
    <source>
        <dbReference type="ARBA" id="ARBA00004418"/>
    </source>
</evidence>
<dbReference type="GO" id="GO:0045152">
    <property type="term" value="F:antisigma factor binding"/>
    <property type="evidence" value="ECO:0007669"/>
    <property type="project" value="TreeGrafter"/>
</dbReference>
<comment type="caution">
    <text evidence="8">The sequence shown here is derived from an EMBL/GenBank/DDBJ whole genome shotgun (WGS) entry which is preliminary data.</text>
</comment>
<dbReference type="InterPro" id="IPR033436">
    <property type="entry name" value="MucB/RseB_C"/>
</dbReference>
<comment type="similarity">
    <text evidence="2">Belongs to the RseB family.</text>
</comment>
<dbReference type="CDD" id="cd16327">
    <property type="entry name" value="RseB"/>
    <property type="match status" value="1"/>
</dbReference>
<feature type="domain" description="MucB/RseB N-terminal" evidence="6">
    <location>
        <begin position="35"/>
        <end position="197"/>
    </location>
</feature>
<reference evidence="8 9" key="1">
    <citation type="journal article" date="2014" name="Genome Announc.">
        <title>Genome Sequence of Gammaproteobacterial Pseudohaliea rubra Type Strain DSM 19751, Isolated from Coastal Seawater of the Mediterranean Sea.</title>
        <authorList>
            <person name="Spring S."/>
            <person name="Fiebig A."/>
            <person name="Riedel T."/>
            <person name="Goker M."/>
            <person name="Klenk H.P."/>
        </authorList>
    </citation>
    <scope>NUCLEOTIDE SEQUENCE [LARGE SCALE GENOMIC DNA]</scope>
    <source>
        <strain evidence="8 9">DSM 19751</strain>
    </source>
</reference>
<protein>
    <submittedName>
        <fullName evidence="8">Sigma factor RpoE negative regulatory protein RseB</fullName>
    </submittedName>
</protein>
<evidence type="ECO:0000313" key="9">
    <source>
        <dbReference type="Proteomes" id="UP000029640"/>
    </source>
</evidence>
<keyword evidence="9" id="KW-1185">Reference proteome</keyword>
<dbReference type="AlphaFoldDB" id="A0A095VQE4"/>
<dbReference type="Pfam" id="PF03888">
    <property type="entry name" value="MucB_RseB"/>
    <property type="match status" value="1"/>
</dbReference>
<evidence type="ECO:0000256" key="5">
    <source>
        <dbReference type="SAM" id="SignalP"/>
    </source>
</evidence>
<proteinExistence type="inferred from homology"/>
<dbReference type="RefSeq" id="WP_035517401.1">
    <property type="nucleotide sequence ID" value="NZ_KN234778.1"/>
</dbReference>
<feature type="chain" id="PRO_5001912680" evidence="5">
    <location>
        <begin position="28"/>
        <end position="318"/>
    </location>
</feature>
<evidence type="ECO:0000259" key="7">
    <source>
        <dbReference type="Pfam" id="PF17188"/>
    </source>
</evidence>
<dbReference type="eggNOG" id="COG3026">
    <property type="taxonomic scope" value="Bacteria"/>
</dbReference>
<gene>
    <name evidence="8" type="ORF">HRUBRA_02098</name>
</gene>
<dbReference type="GO" id="GO:0032885">
    <property type="term" value="P:regulation of polysaccharide biosynthetic process"/>
    <property type="evidence" value="ECO:0007669"/>
    <property type="project" value="TreeGrafter"/>
</dbReference>
<dbReference type="STRING" id="1265313.HRUBRA_02098"/>
<name>A0A095VQE4_9GAMM</name>
<evidence type="ECO:0000313" key="8">
    <source>
        <dbReference type="EMBL" id="KGE03348.1"/>
    </source>
</evidence>
<dbReference type="OrthoDB" id="7067274at2"/>
<dbReference type="GO" id="GO:0030288">
    <property type="term" value="C:outer membrane-bounded periplasmic space"/>
    <property type="evidence" value="ECO:0007669"/>
    <property type="project" value="TreeGrafter"/>
</dbReference>
<dbReference type="Pfam" id="PF17188">
    <property type="entry name" value="MucB_RseB_C"/>
    <property type="match status" value="1"/>
</dbReference>
<sequence length="318" mass="33720">MRGGVAVLRWLLALSLTATGSAALAQACPATNPEAIALLEAFARRAEAVSYEGVLTLQRGNSLRMMSLRHGVADARVSEDLTLLSGQEARIVRGEHPLDCEHPGHRLLRLAVAPEQGACGLAGHYRISTAPGERVAGRHAVRLLLQPRDLYRYGYVFELDRESAVLLKGTILGAGGRPLEQFQFASVSVGADADADAERPPAAVIHQAAHPHPALPREDGDSGLRWAPGWLPAGFVATDAAGVHSVHRSYTDGMATFSVFVESLGEALRPGEGVVREGSTVSYTRGLTLGTAPVLVTVLGEIPVNTARMVADAVRQVR</sequence>
<accession>A0A095VQE4</accession>
<dbReference type="EMBL" id="AUVB01000058">
    <property type="protein sequence ID" value="KGE03348.1"/>
    <property type="molecule type" value="Genomic_DNA"/>
</dbReference>
<dbReference type="PIRSF" id="PIRSF005427">
    <property type="entry name" value="RseB"/>
    <property type="match status" value="1"/>
</dbReference>
<organism evidence="8 9">
    <name type="scientific">Pseudohaliea rubra DSM 19751</name>
    <dbReference type="NCBI Taxonomy" id="1265313"/>
    <lineage>
        <taxon>Bacteria</taxon>
        <taxon>Pseudomonadati</taxon>
        <taxon>Pseudomonadota</taxon>
        <taxon>Gammaproteobacteria</taxon>
        <taxon>Cellvibrionales</taxon>
        <taxon>Halieaceae</taxon>
        <taxon>Pseudohaliea</taxon>
    </lineage>
</organism>
<dbReference type="Proteomes" id="UP000029640">
    <property type="component" value="Unassembled WGS sequence"/>
</dbReference>
<dbReference type="PROSITE" id="PS51257">
    <property type="entry name" value="PROKAR_LIPOPROTEIN"/>
    <property type="match status" value="1"/>
</dbReference>
<dbReference type="InterPro" id="IPR038484">
    <property type="entry name" value="MucB/RseB_C_sf"/>
</dbReference>
<evidence type="ECO:0000256" key="4">
    <source>
        <dbReference type="ARBA" id="ARBA00022764"/>
    </source>
</evidence>
<dbReference type="InterPro" id="IPR033434">
    <property type="entry name" value="MucB/RseB_N"/>
</dbReference>
<dbReference type="Gene3D" id="3.30.200.100">
    <property type="entry name" value="MucB/RseB, C-terminal domain"/>
    <property type="match status" value="1"/>
</dbReference>
<evidence type="ECO:0000259" key="6">
    <source>
        <dbReference type="Pfam" id="PF03888"/>
    </source>
</evidence>
<feature type="domain" description="MucB/RseB C-terminal" evidence="7">
    <location>
        <begin position="224"/>
        <end position="315"/>
    </location>
</feature>
<dbReference type="InterPro" id="IPR005588">
    <property type="entry name" value="MucB_RseB"/>
</dbReference>
<dbReference type="HOGENOM" id="CLU_054710_0_1_6"/>
<feature type="signal peptide" evidence="5">
    <location>
        <begin position="1"/>
        <end position="27"/>
    </location>
</feature>
<comment type="subcellular location">
    <subcellularLocation>
        <location evidence="1">Periplasm</location>
    </subcellularLocation>
</comment>